<dbReference type="PANTHER" id="PTHR21377">
    <property type="entry name" value="PROTEIN FAM210B, MITOCHONDRIAL"/>
    <property type="match status" value="1"/>
</dbReference>
<evidence type="ECO:0000256" key="1">
    <source>
        <dbReference type="SAM" id="MobiDB-lite"/>
    </source>
</evidence>
<dbReference type="InterPro" id="IPR045866">
    <property type="entry name" value="FAM210A/B-like"/>
</dbReference>
<feature type="transmembrane region" description="Helical" evidence="2">
    <location>
        <begin position="96"/>
        <end position="119"/>
    </location>
</feature>
<keyword evidence="2" id="KW-1133">Transmembrane helix</keyword>
<evidence type="ECO:0000313" key="4">
    <source>
        <dbReference type="EMBL" id="KAL2057360.1"/>
    </source>
</evidence>
<evidence type="ECO:0000313" key="5">
    <source>
        <dbReference type="Proteomes" id="UP001590951"/>
    </source>
</evidence>
<dbReference type="EMBL" id="JBHFEH010000005">
    <property type="protein sequence ID" value="KAL2057360.1"/>
    <property type="molecule type" value="Genomic_DNA"/>
</dbReference>
<name>A0ABR4BI75_9LECA</name>
<feature type="region of interest" description="Disordered" evidence="1">
    <location>
        <begin position="50"/>
        <end position="80"/>
    </location>
</feature>
<evidence type="ECO:0000256" key="2">
    <source>
        <dbReference type="SAM" id="Phobius"/>
    </source>
</evidence>
<comment type="caution">
    <text evidence="4">The sequence shown here is derived from an EMBL/GenBank/DDBJ whole genome shotgun (WGS) entry which is preliminary data.</text>
</comment>
<accession>A0ABR4BI75</accession>
<proteinExistence type="predicted"/>
<evidence type="ECO:0000259" key="3">
    <source>
        <dbReference type="Pfam" id="PF06916"/>
    </source>
</evidence>
<keyword evidence="2" id="KW-0812">Transmembrane</keyword>
<organism evidence="4 5">
    <name type="scientific">Lepraria finkii</name>
    <dbReference type="NCBI Taxonomy" id="1340010"/>
    <lineage>
        <taxon>Eukaryota</taxon>
        <taxon>Fungi</taxon>
        <taxon>Dikarya</taxon>
        <taxon>Ascomycota</taxon>
        <taxon>Pezizomycotina</taxon>
        <taxon>Lecanoromycetes</taxon>
        <taxon>OSLEUM clade</taxon>
        <taxon>Lecanoromycetidae</taxon>
        <taxon>Lecanorales</taxon>
        <taxon>Lecanorineae</taxon>
        <taxon>Stereocaulaceae</taxon>
        <taxon>Lepraria</taxon>
    </lineage>
</organism>
<dbReference type="Proteomes" id="UP001590951">
    <property type="component" value="Unassembled WGS sequence"/>
</dbReference>
<sequence length="266" mass="29934">MKSFQLLRRVFNPLQRTYTASSHSPHQLSPLFNLAARTARRKLLPSPIRIRQQRHPYSTKPKPNPNTPLQPNPALLQSPTPSLTLTQRLRKLSREYGWSAFGVYMLLSLLDFPFCFAAVRYLGTDRIGRYEHVVLEWVKGVIPDGVKDKWREMRRKVGQSYGEDGGRGAATAGDVAGEEKKAEVYGVVGGNEELGVVGYDHGVREAERDNESENASIWTQLALAYAIHKSFIFIRVPLTAAVTPKVVKTLRGWGWDIGKRRPKGAK</sequence>
<feature type="domain" description="DUF1279" evidence="3">
    <location>
        <begin position="87"/>
        <end position="244"/>
    </location>
</feature>
<dbReference type="Pfam" id="PF06916">
    <property type="entry name" value="FAM210A-B_dom"/>
    <property type="match status" value="1"/>
</dbReference>
<gene>
    <name evidence="4" type="ORF">ABVK25_002413</name>
</gene>
<feature type="compositionally biased region" description="Pro residues" evidence="1">
    <location>
        <begin position="62"/>
        <end position="71"/>
    </location>
</feature>
<dbReference type="PANTHER" id="PTHR21377:SF0">
    <property type="entry name" value="PROTEIN FAM210B, MITOCHONDRIAL"/>
    <property type="match status" value="1"/>
</dbReference>
<dbReference type="InterPro" id="IPR009688">
    <property type="entry name" value="FAM210A/B-like_dom"/>
</dbReference>
<keyword evidence="2" id="KW-0472">Membrane</keyword>
<keyword evidence="5" id="KW-1185">Reference proteome</keyword>
<reference evidence="4 5" key="1">
    <citation type="submission" date="2024-09" db="EMBL/GenBank/DDBJ databases">
        <title>Rethinking Asexuality: The Enigmatic Case of Functional Sexual Genes in Lepraria (Stereocaulaceae).</title>
        <authorList>
            <person name="Doellman M."/>
            <person name="Sun Y."/>
            <person name="Barcenas-Pena A."/>
            <person name="Lumbsch H.T."/>
            <person name="Grewe F."/>
        </authorList>
    </citation>
    <scope>NUCLEOTIDE SEQUENCE [LARGE SCALE GENOMIC DNA]</scope>
    <source>
        <strain evidence="4 5">Grewe 0041</strain>
    </source>
</reference>
<protein>
    <recommendedName>
        <fullName evidence="3">DUF1279 domain-containing protein</fullName>
    </recommendedName>
</protein>